<dbReference type="AlphaFoldDB" id="A0A1V6N439"/>
<keyword evidence="2" id="KW-1185">Reference proteome</keyword>
<protein>
    <submittedName>
        <fullName evidence="1">Uncharacterized protein</fullName>
    </submittedName>
</protein>
<organism evidence="1 2">
    <name type="scientific">Methanobrevibacter arboriphilus JCM 13429 = DSM 1125</name>
    <dbReference type="NCBI Taxonomy" id="1300164"/>
    <lineage>
        <taxon>Archaea</taxon>
        <taxon>Methanobacteriati</taxon>
        <taxon>Methanobacteriota</taxon>
        <taxon>Methanomada group</taxon>
        <taxon>Methanobacteria</taxon>
        <taxon>Methanobacteriales</taxon>
        <taxon>Methanobacteriaceae</taxon>
        <taxon>Methanobrevibacter</taxon>
    </lineage>
</organism>
<gene>
    <name evidence="1" type="ORF">MBBAR_5c00890</name>
</gene>
<evidence type="ECO:0000313" key="2">
    <source>
        <dbReference type="Proteomes" id="UP000191661"/>
    </source>
</evidence>
<sequence length="66" mass="7743">MNKILYIGGFTCELKIPDHLKYHFGLVYLYKLGFNNSINNYFINSIKNTIKNNIIIIFNNCINNNI</sequence>
<evidence type="ECO:0000313" key="1">
    <source>
        <dbReference type="EMBL" id="OQD59246.1"/>
    </source>
</evidence>
<proteinExistence type="predicted"/>
<dbReference type="Proteomes" id="UP000191661">
    <property type="component" value="Unassembled WGS sequence"/>
</dbReference>
<reference evidence="1 2" key="1">
    <citation type="submission" date="2014-12" db="EMBL/GenBank/DDBJ databases">
        <title>Genome sequence of Methanobrevibacter arboriphilicus DH1, DSM1125.</title>
        <authorList>
            <person name="Poehlein A."/>
            <person name="Thauer R.K."/>
            <person name="Seedorf H."/>
            <person name="Daniel R."/>
        </authorList>
    </citation>
    <scope>NUCLEOTIDE SEQUENCE [LARGE SCALE GENOMIC DNA]</scope>
    <source>
        <strain evidence="1 2">DH1</strain>
    </source>
</reference>
<accession>A0A1V6N439</accession>
<comment type="caution">
    <text evidence="1">The sequence shown here is derived from an EMBL/GenBank/DDBJ whole genome shotgun (WGS) entry which is preliminary data.</text>
</comment>
<name>A0A1V6N439_METAZ</name>
<dbReference type="EMBL" id="JXMW01000005">
    <property type="protein sequence ID" value="OQD59246.1"/>
    <property type="molecule type" value="Genomic_DNA"/>
</dbReference>